<dbReference type="AlphaFoldDB" id="A0A853JSQ4"/>
<proteinExistence type="predicted"/>
<gene>
    <name evidence="1" type="ORF">H0N91_16985</name>
</gene>
<dbReference type="NCBIfam" id="NF045478">
    <property type="entry name" value="XF1762_fam"/>
    <property type="match status" value="1"/>
</dbReference>
<name>A0A853JSQ4_9FIRM</name>
<dbReference type="InterPro" id="IPR053780">
    <property type="entry name" value="Gp66-like"/>
</dbReference>
<dbReference type="EMBL" id="JACCKS010000025">
    <property type="protein sequence ID" value="NZA39775.1"/>
    <property type="molecule type" value="Genomic_DNA"/>
</dbReference>
<comment type="caution">
    <text evidence="1">The sequence shown here is derived from an EMBL/GenBank/DDBJ whole genome shotgun (WGS) entry which is preliminary data.</text>
</comment>
<protein>
    <submittedName>
        <fullName evidence="1">Uncharacterized protein</fullName>
    </submittedName>
</protein>
<evidence type="ECO:0000313" key="2">
    <source>
        <dbReference type="Proteomes" id="UP000586254"/>
    </source>
</evidence>
<dbReference type="Proteomes" id="UP000586254">
    <property type="component" value="Unassembled WGS sequence"/>
</dbReference>
<accession>A0A853JSQ4</accession>
<sequence>MKQFEIKHMELKEANAFVVEYHRHHRPVAGHRFSLGCVRREDQGLCDVAIVGRPLARKINDETTVEVLRLCTDGTPNACSALYGACLRAASALGYQRIITYTLEDEPGTSLKAAGWTFGYRTAGGAWTRNGRPREASEHEGPKKMYFVNLNSKKSEEFNGS</sequence>
<reference evidence="1 2" key="1">
    <citation type="submission" date="2020-07" db="EMBL/GenBank/DDBJ databases">
        <title>Organ Donor 1.</title>
        <authorList>
            <person name="Marsh A.J."/>
            <person name="Azcarate-Peril M.A."/>
        </authorList>
    </citation>
    <scope>NUCLEOTIDE SEQUENCE [LARGE SCALE GENOMIC DNA]</scope>
    <source>
        <strain evidence="1 2">AMC0717</strain>
    </source>
</reference>
<organism evidence="1 2">
    <name type="scientific">Eubacterium callanderi</name>
    <dbReference type="NCBI Taxonomy" id="53442"/>
    <lineage>
        <taxon>Bacteria</taxon>
        <taxon>Bacillati</taxon>
        <taxon>Bacillota</taxon>
        <taxon>Clostridia</taxon>
        <taxon>Eubacteriales</taxon>
        <taxon>Eubacteriaceae</taxon>
        <taxon>Eubacterium</taxon>
    </lineage>
</organism>
<evidence type="ECO:0000313" key="1">
    <source>
        <dbReference type="EMBL" id="NZA39775.1"/>
    </source>
</evidence>